<dbReference type="EMBL" id="JAPNNL010000068">
    <property type="protein sequence ID" value="MDA0635398.1"/>
    <property type="molecule type" value="Genomic_DNA"/>
</dbReference>
<dbReference type="CDD" id="cd02440">
    <property type="entry name" value="AdoMet_MTases"/>
    <property type="match status" value="1"/>
</dbReference>
<dbReference type="Pfam" id="PF08100">
    <property type="entry name" value="Dimerisation"/>
    <property type="match status" value="1"/>
</dbReference>
<sequence length="357" mass="38041">MTSRKGPMRHSDDLLWSAIADLSRFAALLTMADLGVADELAHGPLGTAELAERCEADSDALRRVLRELEAMGLVRRTGDDRYDLTGHGTPLRSDVPGSLRSSIQTLGEESLWYAIGNLPATVRAGSSALTARFGGLYDHLAANPESSRLFGEYMATRAIPFIEGLVKRYDFTDVRTLVDVGGGRGHILAAVLRANPGMRGVLLDQAHVIEQARPALEADGVIGRCELVPGDFFREVPAGGDAYLLGSVLHNWDDEDAVTILRNVRQAMDPAGRVLVLEVVLPDDDAPHLGKDLDMRMLAVFDGGAERSRAEYGALLARAGLAISRVVPLDGSASVIEAVTEAATEAATEAVAEPPAG</sequence>
<name>A0ABT4SDX0_9ACTN</name>
<keyword evidence="7" id="KW-1185">Reference proteome</keyword>
<dbReference type="Gene3D" id="1.10.10.10">
    <property type="entry name" value="Winged helix-like DNA-binding domain superfamily/Winged helix DNA-binding domain"/>
    <property type="match status" value="1"/>
</dbReference>
<dbReference type="SUPFAM" id="SSF53335">
    <property type="entry name" value="S-adenosyl-L-methionine-dependent methyltransferases"/>
    <property type="match status" value="1"/>
</dbReference>
<gene>
    <name evidence="6" type="ORF">OUY22_18405</name>
</gene>
<evidence type="ECO:0000256" key="3">
    <source>
        <dbReference type="ARBA" id="ARBA00022691"/>
    </source>
</evidence>
<keyword evidence="1 6" id="KW-0489">Methyltransferase</keyword>
<dbReference type="InterPro" id="IPR029063">
    <property type="entry name" value="SAM-dependent_MTases_sf"/>
</dbReference>
<dbReference type="Proteomes" id="UP001144036">
    <property type="component" value="Unassembled WGS sequence"/>
</dbReference>
<feature type="domain" description="O-methyltransferase C-terminal" evidence="4">
    <location>
        <begin position="122"/>
        <end position="321"/>
    </location>
</feature>
<evidence type="ECO:0000256" key="2">
    <source>
        <dbReference type="ARBA" id="ARBA00022679"/>
    </source>
</evidence>
<dbReference type="SUPFAM" id="SSF46785">
    <property type="entry name" value="Winged helix' DNA-binding domain"/>
    <property type="match status" value="1"/>
</dbReference>
<evidence type="ECO:0000313" key="6">
    <source>
        <dbReference type="EMBL" id="MDA0635398.1"/>
    </source>
</evidence>
<evidence type="ECO:0000259" key="4">
    <source>
        <dbReference type="Pfam" id="PF00891"/>
    </source>
</evidence>
<dbReference type="RefSeq" id="WP_270156237.1">
    <property type="nucleotide sequence ID" value="NZ_JAPNNL010000068.1"/>
</dbReference>
<dbReference type="InterPro" id="IPR036388">
    <property type="entry name" value="WH-like_DNA-bd_sf"/>
</dbReference>
<protein>
    <submittedName>
        <fullName evidence="6">Methyltransferase</fullName>
    </submittedName>
</protein>
<organism evidence="6 7">
    <name type="scientific">Nonomuraea corallina</name>
    <dbReference type="NCBI Taxonomy" id="2989783"/>
    <lineage>
        <taxon>Bacteria</taxon>
        <taxon>Bacillati</taxon>
        <taxon>Actinomycetota</taxon>
        <taxon>Actinomycetes</taxon>
        <taxon>Streptosporangiales</taxon>
        <taxon>Streptosporangiaceae</taxon>
        <taxon>Nonomuraea</taxon>
    </lineage>
</organism>
<evidence type="ECO:0000259" key="5">
    <source>
        <dbReference type="Pfam" id="PF08100"/>
    </source>
</evidence>
<proteinExistence type="predicted"/>
<reference evidence="6" key="1">
    <citation type="submission" date="2022-11" db="EMBL/GenBank/DDBJ databases">
        <title>Nonomuraea corallina sp. nov., a new species of the genus Nonomuraea isolated from sea side sediment in Thai sea.</title>
        <authorList>
            <person name="Ngamcharungchit C."/>
            <person name="Matsumoto A."/>
            <person name="Suriyachadkun C."/>
            <person name="Panbangred W."/>
            <person name="Inahashi Y."/>
            <person name="Intra B."/>
        </authorList>
    </citation>
    <scope>NUCLEOTIDE SEQUENCE</scope>
    <source>
        <strain evidence="6">MCN248</strain>
    </source>
</reference>
<dbReference type="Gene3D" id="1.10.287.1350">
    <property type="match status" value="1"/>
</dbReference>
<evidence type="ECO:0000313" key="7">
    <source>
        <dbReference type="Proteomes" id="UP001144036"/>
    </source>
</evidence>
<dbReference type="InterPro" id="IPR001077">
    <property type="entry name" value="COMT_C"/>
</dbReference>
<evidence type="ECO:0000256" key="1">
    <source>
        <dbReference type="ARBA" id="ARBA00022603"/>
    </source>
</evidence>
<dbReference type="InterPro" id="IPR012967">
    <property type="entry name" value="COMT_dimerisation"/>
</dbReference>
<comment type="caution">
    <text evidence="6">The sequence shown here is derived from an EMBL/GenBank/DDBJ whole genome shotgun (WGS) entry which is preliminary data.</text>
</comment>
<dbReference type="InterPro" id="IPR036390">
    <property type="entry name" value="WH_DNA-bd_sf"/>
</dbReference>
<dbReference type="PANTHER" id="PTHR43712">
    <property type="entry name" value="PUTATIVE (AFU_ORTHOLOGUE AFUA_4G14580)-RELATED"/>
    <property type="match status" value="1"/>
</dbReference>
<dbReference type="PIRSF" id="PIRSF005739">
    <property type="entry name" value="O-mtase"/>
    <property type="match status" value="1"/>
</dbReference>
<feature type="domain" description="O-methyltransferase dimerisation" evidence="5">
    <location>
        <begin position="25"/>
        <end position="85"/>
    </location>
</feature>
<dbReference type="Pfam" id="PF00891">
    <property type="entry name" value="Methyltransf_2"/>
    <property type="match status" value="1"/>
</dbReference>
<keyword evidence="2" id="KW-0808">Transferase</keyword>
<accession>A0ABT4SDX0</accession>
<dbReference type="PANTHER" id="PTHR43712:SF2">
    <property type="entry name" value="O-METHYLTRANSFERASE CICE"/>
    <property type="match status" value="1"/>
</dbReference>
<dbReference type="PROSITE" id="PS51683">
    <property type="entry name" value="SAM_OMT_II"/>
    <property type="match status" value="1"/>
</dbReference>
<keyword evidence="3" id="KW-0949">S-adenosyl-L-methionine</keyword>
<dbReference type="GO" id="GO:0032259">
    <property type="term" value="P:methylation"/>
    <property type="evidence" value="ECO:0007669"/>
    <property type="project" value="UniProtKB-KW"/>
</dbReference>
<dbReference type="InterPro" id="IPR016461">
    <property type="entry name" value="COMT-like"/>
</dbReference>
<dbReference type="GO" id="GO:0008168">
    <property type="term" value="F:methyltransferase activity"/>
    <property type="evidence" value="ECO:0007669"/>
    <property type="project" value="UniProtKB-KW"/>
</dbReference>
<dbReference type="Gene3D" id="3.40.50.150">
    <property type="entry name" value="Vaccinia Virus protein VP39"/>
    <property type="match status" value="1"/>
</dbReference>